<comment type="caution">
    <text evidence="8">The sequence shown here is derived from an EMBL/GenBank/DDBJ whole genome shotgun (WGS) entry which is preliminary data.</text>
</comment>
<name>A0AAV6UZP2_9ARAC</name>
<evidence type="ECO:0000313" key="9">
    <source>
        <dbReference type="Proteomes" id="UP000827092"/>
    </source>
</evidence>
<dbReference type="InterPro" id="IPR036388">
    <property type="entry name" value="WH-like_DNA-bd_sf"/>
</dbReference>
<dbReference type="SUPFAM" id="SSF46785">
    <property type="entry name" value="Winged helix' DNA-binding domain"/>
    <property type="match status" value="1"/>
</dbReference>
<evidence type="ECO:0000256" key="3">
    <source>
        <dbReference type="ARBA" id="ARBA00023125"/>
    </source>
</evidence>
<dbReference type="GO" id="GO:0043565">
    <property type="term" value="F:sequence-specific DNA binding"/>
    <property type="evidence" value="ECO:0007669"/>
    <property type="project" value="InterPro"/>
</dbReference>
<sequence length="470" mass="54892">MSTSQRFQRKLWDLVNSGKNESVRWNENGDVIVFNFPLFKKEFLDPSNKFCKSNKLASFVRQLNLYGFKKVSDSRRSRRKDIHDFQHPWFAKGREDWLKNVKRNSVPFKGEAPTKRRRRSAKKKLTEDSESKIVAPKGKRRGRPRKSELSIKTLKESNNGLEKKNQLDDWEMKELEAWAKSTSRLLLSPEKKETDIYFHDCSTIDPYHQNEPAKHTKTKKPLFSAAQNIKEEICEEYVDDVCESKCDSLMPLQNVNNAFPMYYAPLLQKQHEWPIYENFQNKENIAPLSKTPNMQAHTHWGWNQRNSDVHVQNYSNGIIKPREANLNQIIEYSPQKPISPVKATLTDYNQVVLKTDDSCKTQTALGSNNIYGTSFTIQNGQISRPLQPTGSSETFQNVSSTNVAGASYYNCRKVNQTCYRYEELQVYQPYVPYISDSYVTQEFLDIREAYFKLYPERRPVVDGPDLRIYR</sequence>
<evidence type="ECO:0000256" key="4">
    <source>
        <dbReference type="ARBA" id="ARBA00023242"/>
    </source>
</evidence>
<dbReference type="AlphaFoldDB" id="A0AAV6UZP2"/>
<comment type="subcellular location">
    <subcellularLocation>
        <location evidence="1">Nucleus</location>
    </subcellularLocation>
</comment>
<dbReference type="Proteomes" id="UP000827092">
    <property type="component" value="Unassembled WGS sequence"/>
</dbReference>
<evidence type="ECO:0000256" key="2">
    <source>
        <dbReference type="ARBA" id="ARBA00006403"/>
    </source>
</evidence>
<accession>A0AAV6UZP2</accession>
<dbReference type="SMART" id="SM00415">
    <property type="entry name" value="HSF"/>
    <property type="match status" value="1"/>
</dbReference>
<dbReference type="Gene3D" id="1.10.10.10">
    <property type="entry name" value="Winged helix-like DNA-binding domain superfamily/Winged helix DNA-binding domain"/>
    <property type="match status" value="1"/>
</dbReference>
<dbReference type="GO" id="GO:0005634">
    <property type="term" value="C:nucleus"/>
    <property type="evidence" value="ECO:0007669"/>
    <property type="project" value="UniProtKB-SubCell"/>
</dbReference>
<evidence type="ECO:0000256" key="6">
    <source>
        <dbReference type="SAM" id="MobiDB-lite"/>
    </source>
</evidence>
<evidence type="ECO:0000313" key="8">
    <source>
        <dbReference type="EMBL" id="KAG8189942.1"/>
    </source>
</evidence>
<evidence type="ECO:0000256" key="1">
    <source>
        <dbReference type="ARBA" id="ARBA00004123"/>
    </source>
</evidence>
<dbReference type="PANTHER" id="PTHR10015:SF465">
    <property type="entry name" value="HSF-TYPE DNA-BINDING DOMAIN-CONTAINING PROTEIN"/>
    <property type="match status" value="1"/>
</dbReference>
<feature type="domain" description="HSF-type DNA-binding" evidence="7">
    <location>
        <begin position="3"/>
        <end position="104"/>
    </location>
</feature>
<dbReference type="EMBL" id="JAFNEN010000199">
    <property type="protein sequence ID" value="KAG8189942.1"/>
    <property type="molecule type" value="Genomic_DNA"/>
</dbReference>
<organism evidence="8 9">
    <name type="scientific">Oedothorax gibbosus</name>
    <dbReference type="NCBI Taxonomy" id="931172"/>
    <lineage>
        <taxon>Eukaryota</taxon>
        <taxon>Metazoa</taxon>
        <taxon>Ecdysozoa</taxon>
        <taxon>Arthropoda</taxon>
        <taxon>Chelicerata</taxon>
        <taxon>Arachnida</taxon>
        <taxon>Araneae</taxon>
        <taxon>Araneomorphae</taxon>
        <taxon>Entelegynae</taxon>
        <taxon>Araneoidea</taxon>
        <taxon>Linyphiidae</taxon>
        <taxon>Erigoninae</taxon>
        <taxon>Oedothorax</taxon>
    </lineage>
</organism>
<dbReference type="GO" id="GO:0003700">
    <property type="term" value="F:DNA-binding transcription factor activity"/>
    <property type="evidence" value="ECO:0007669"/>
    <property type="project" value="InterPro"/>
</dbReference>
<protein>
    <recommendedName>
        <fullName evidence="7">HSF-type DNA-binding domain-containing protein</fullName>
    </recommendedName>
</protein>
<reference evidence="8 9" key="1">
    <citation type="journal article" date="2022" name="Nat. Ecol. Evol.">
        <title>A masculinizing supergene underlies an exaggerated male reproductive morph in a spider.</title>
        <authorList>
            <person name="Hendrickx F."/>
            <person name="De Corte Z."/>
            <person name="Sonet G."/>
            <person name="Van Belleghem S.M."/>
            <person name="Kostlbacher S."/>
            <person name="Vangestel C."/>
        </authorList>
    </citation>
    <scope>NUCLEOTIDE SEQUENCE [LARGE SCALE GENOMIC DNA]</scope>
    <source>
        <strain evidence="8">W744_W776</strain>
    </source>
</reference>
<evidence type="ECO:0000259" key="7">
    <source>
        <dbReference type="SMART" id="SM00415"/>
    </source>
</evidence>
<dbReference type="InterPro" id="IPR036390">
    <property type="entry name" value="WH_DNA-bd_sf"/>
</dbReference>
<dbReference type="PANTHER" id="PTHR10015">
    <property type="entry name" value="HEAT SHOCK TRANSCRIPTION FACTOR"/>
    <property type="match status" value="1"/>
</dbReference>
<keyword evidence="9" id="KW-1185">Reference proteome</keyword>
<keyword evidence="4" id="KW-0539">Nucleus</keyword>
<gene>
    <name evidence="8" type="ORF">JTE90_009082</name>
</gene>
<evidence type="ECO:0000256" key="5">
    <source>
        <dbReference type="RuleBase" id="RU004020"/>
    </source>
</evidence>
<dbReference type="Pfam" id="PF00447">
    <property type="entry name" value="HSF_DNA-bind"/>
    <property type="match status" value="1"/>
</dbReference>
<feature type="region of interest" description="Disordered" evidence="6">
    <location>
        <begin position="107"/>
        <end position="148"/>
    </location>
</feature>
<comment type="similarity">
    <text evidence="2 5">Belongs to the HSF family.</text>
</comment>
<keyword evidence="3" id="KW-0238">DNA-binding</keyword>
<proteinExistence type="inferred from homology"/>
<dbReference type="InterPro" id="IPR000232">
    <property type="entry name" value="HSF_DNA-bd"/>
</dbReference>